<keyword evidence="2" id="KW-0479">Metal-binding</keyword>
<keyword evidence="9" id="KW-1185">Reference proteome</keyword>
<evidence type="ECO:0000256" key="2">
    <source>
        <dbReference type="ARBA" id="ARBA00022723"/>
    </source>
</evidence>
<dbReference type="Gene3D" id="4.10.240.10">
    <property type="entry name" value="Zn(2)-C6 fungal-type DNA-binding domain"/>
    <property type="match status" value="1"/>
</dbReference>
<dbReference type="PANTHER" id="PTHR47338">
    <property type="entry name" value="ZN(II)2CYS6 TRANSCRIPTION FACTOR (EUROFUNG)-RELATED"/>
    <property type="match status" value="1"/>
</dbReference>
<dbReference type="PROSITE" id="PS50048">
    <property type="entry name" value="ZN2_CY6_FUNGAL_2"/>
    <property type="match status" value="1"/>
</dbReference>
<evidence type="ECO:0000256" key="6">
    <source>
        <dbReference type="ARBA" id="ARBA00023242"/>
    </source>
</evidence>
<keyword evidence="3" id="KW-0805">Transcription regulation</keyword>
<dbReference type="Pfam" id="PF04082">
    <property type="entry name" value="Fungal_trans"/>
    <property type="match status" value="1"/>
</dbReference>
<dbReference type="Pfam" id="PF00172">
    <property type="entry name" value="Zn_clus"/>
    <property type="match status" value="1"/>
</dbReference>
<dbReference type="SMART" id="SM00066">
    <property type="entry name" value="GAL4"/>
    <property type="match status" value="1"/>
</dbReference>
<dbReference type="InterPro" id="IPR050815">
    <property type="entry name" value="TF_fung"/>
</dbReference>
<dbReference type="InterPro" id="IPR007219">
    <property type="entry name" value="XnlR_reg_dom"/>
</dbReference>
<dbReference type="PANTHER" id="PTHR47338:SF16">
    <property type="entry name" value="TRANSCRIPTION FACTOR, PUTATIVE (AFU_ORTHOLOGUE AFUA_2G09360)-RELATED"/>
    <property type="match status" value="1"/>
</dbReference>
<sequence>MPRNACTECRKRKVRCSVAETGSKCKRCQTRSLECSYVHRVNSLGHGTPTEPIRQDPASSELDADIHWGLQLSSSNSGLDIGTGTASELLREGELTQTLLLLYFQNFNDIHFMFDQTIFMRRFVLGDIPKVLLFAIMALGIRYSHAPFQNPHLRPHWGEPLYHQARHLLKEDFDHPSLTAIQVHVLLATYNLTFGGARKAWIFLSFARSFVSILKLDKPASDMDPVQAELCRRLIATIILMENTFPPCLNLERSLPPVSPLPQLYCEDQFDLIKSSAFANPNHTSSPCVTQEILILSEIYYEMCQHFRVSDTERLDALKQRLSDWQTNLPPSLAFNQANLETHQQKFTLRPFTYMHLLFTHIWQLALFGTMDWSASVLCRSSNPNKALSIYEHASATANIIQQVWYFAQIDIHNACFGQIIKTAQVVLTHHLLCTTDVRAMTATQAQLFQLRDCFIRVKAHCRLYNWVFDQAEWFLRIVNQPNFSQDAQEWQSMLQLQVMSLGTSYERMDYDTAGRSSGLEGLANPESLEQHRKNQIPTILTPGYIAQRQADRMELRRYLV</sequence>
<evidence type="ECO:0000256" key="5">
    <source>
        <dbReference type="ARBA" id="ARBA00023163"/>
    </source>
</evidence>
<feature type="domain" description="Zn(2)-C6 fungal-type" evidence="7">
    <location>
        <begin position="5"/>
        <end position="37"/>
    </location>
</feature>
<evidence type="ECO:0000313" key="8">
    <source>
        <dbReference type="EMBL" id="KAL2833973.1"/>
    </source>
</evidence>
<dbReference type="CDD" id="cd00067">
    <property type="entry name" value="GAL4"/>
    <property type="match status" value="1"/>
</dbReference>
<keyword evidence="5" id="KW-0804">Transcription</keyword>
<protein>
    <recommendedName>
        <fullName evidence="7">Zn(2)-C6 fungal-type domain-containing protein</fullName>
    </recommendedName>
</protein>
<proteinExistence type="predicted"/>
<organism evidence="8 9">
    <name type="scientific">Aspergillus pseudoustus</name>
    <dbReference type="NCBI Taxonomy" id="1810923"/>
    <lineage>
        <taxon>Eukaryota</taxon>
        <taxon>Fungi</taxon>
        <taxon>Dikarya</taxon>
        <taxon>Ascomycota</taxon>
        <taxon>Pezizomycotina</taxon>
        <taxon>Eurotiomycetes</taxon>
        <taxon>Eurotiomycetidae</taxon>
        <taxon>Eurotiales</taxon>
        <taxon>Aspergillaceae</taxon>
        <taxon>Aspergillus</taxon>
        <taxon>Aspergillus subgen. Nidulantes</taxon>
    </lineage>
</organism>
<dbReference type="Proteomes" id="UP001610446">
    <property type="component" value="Unassembled WGS sequence"/>
</dbReference>
<dbReference type="InterPro" id="IPR036864">
    <property type="entry name" value="Zn2-C6_fun-type_DNA-bd_sf"/>
</dbReference>
<evidence type="ECO:0000259" key="7">
    <source>
        <dbReference type="PROSITE" id="PS50048"/>
    </source>
</evidence>
<evidence type="ECO:0000256" key="1">
    <source>
        <dbReference type="ARBA" id="ARBA00004123"/>
    </source>
</evidence>
<accession>A0ABR4J1P1</accession>
<gene>
    <name evidence="8" type="ORF">BJY01DRAFT_253301</name>
</gene>
<dbReference type="EMBL" id="JBFXLU010000233">
    <property type="protein sequence ID" value="KAL2833973.1"/>
    <property type="molecule type" value="Genomic_DNA"/>
</dbReference>
<comment type="caution">
    <text evidence="8">The sequence shown here is derived from an EMBL/GenBank/DDBJ whole genome shotgun (WGS) entry which is preliminary data.</text>
</comment>
<keyword evidence="4" id="KW-0238">DNA-binding</keyword>
<dbReference type="CDD" id="cd12148">
    <property type="entry name" value="fungal_TF_MHR"/>
    <property type="match status" value="1"/>
</dbReference>
<evidence type="ECO:0000313" key="9">
    <source>
        <dbReference type="Proteomes" id="UP001610446"/>
    </source>
</evidence>
<dbReference type="InterPro" id="IPR001138">
    <property type="entry name" value="Zn2Cys6_DnaBD"/>
</dbReference>
<name>A0ABR4J1P1_9EURO</name>
<evidence type="ECO:0000256" key="4">
    <source>
        <dbReference type="ARBA" id="ARBA00023125"/>
    </source>
</evidence>
<comment type="subcellular location">
    <subcellularLocation>
        <location evidence="1">Nucleus</location>
    </subcellularLocation>
</comment>
<keyword evidence="6" id="KW-0539">Nucleus</keyword>
<reference evidence="8 9" key="1">
    <citation type="submission" date="2024-07" db="EMBL/GenBank/DDBJ databases">
        <title>Section-level genome sequencing and comparative genomics of Aspergillus sections Usti and Cavernicolus.</title>
        <authorList>
            <consortium name="Lawrence Berkeley National Laboratory"/>
            <person name="Nybo J.L."/>
            <person name="Vesth T.C."/>
            <person name="Theobald S."/>
            <person name="Frisvad J.C."/>
            <person name="Larsen T.O."/>
            <person name="Kjaerboelling I."/>
            <person name="Rothschild-Mancinelli K."/>
            <person name="Lyhne E.K."/>
            <person name="Kogle M.E."/>
            <person name="Barry K."/>
            <person name="Clum A."/>
            <person name="Na H."/>
            <person name="Ledsgaard L."/>
            <person name="Lin J."/>
            <person name="Lipzen A."/>
            <person name="Kuo A."/>
            <person name="Riley R."/>
            <person name="Mondo S."/>
            <person name="Labutti K."/>
            <person name="Haridas S."/>
            <person name="Pangalinan J."/>
            <person name="Salamov A.A."/>
            <person name="Simmons B.A."/>
            <person name="Magnuson J.K."/>
            <person name="Chen J."/>
            <person name="Drula E."/>
            <person name="Henrissat B."/>
            <person name="Wiebenga A."/>
            <person name="Lubbers R.J."/>
            <person name="Gomes A.C."/>
            <person name="Makela M.R."/>
            <person name="Stajich J."/>
            <person name="Grigoriev I.V."/>
            <person name="Mortensen U.H."/>
            <person name="De Vries R.P."/>
            <person name="Baker S.E."/>
            <person name="Andersen M.R."/>
        </authorList>
    </citation>
    <scope>NUCLEOTIDE SEQUENCE [LARGE SCALE GENOMIC DNA]</scope>
    <source>
        <strain evidence="8 9">CBS 123904</strain>
    </source>
</reference>
<dbReference type="SUPFAM" id="SSF57701">
    <property type="entry name" value="Zn2/Cys6 DNA-binding domain"/>
    <property type="match status" value="1"/>
</dbReference>
<evidence type="ECO:0000256" key="3">
    <source>
        <dbReference type="ARBA" id="ARBA00023015"/>
    </source>
</evidence>
<dbReference type="PROSITE" id="PS00463">
    <property type="entry name" value="ZN2_CY6_FUNGAL_1"/>
    <property type="match status" value="1"/>
</dbReference>